<sequence>MIFLNHSSGSDDSNGEVEGELERSLVCLESSELVLEDPRQNAWRLYFGSSYESELGNQTPSELCLSGPNSMTHEITGASIRDVVSCQMPVLMSSLQEGYQELNQEQAEQLRAEINNIRSNYRNRHMEEQLHLQSGHSKPAVLICQSHLLTALSNTRPSIPHQDWTKYTDLYNSFGNSCEGKSQGGPNFKTGQRVTLA</sequence>
<reference evidence="1" key="1">
    <citation type="journal article" date="2021" name="Cell">
        <title>Tracing the genetic footprints of vertebrate landing in non-teleost ray-finned fishes.</title>
        <authorList>
            <person name="Bi X."/>
            <person name="Wang K."/>
            <person name="Yang L."/>
            <person name="Pan H."/>
            <person name="Jiang H."/>
            <person name="Wei Q."/>
            <person name="Fang M."/>
            <person name="Yu H."/>
            <person name="Zhu C."/>
            <person name="Cai Y."/>
            <person name="He Y."/>
            <person name="Gan X."/>
            <person name="Zeng H."/>
            <person name="Yu D."/>
            <person name="Zhu Y."/>
            <person name="Jiang H."/>
            <person name="Qiu Q."/>
            <person name="Yang H."/>
            <person name="Zhang Y.E."/>
            <person name="Wang W."/>
            <person name="Zhu M."/>
            <person name="He S."/>
            <person name="Zhang G."/>
        </authorList>
    </citation>
    <scope>NUCLEOTIDE SEQUENCE</scope>
    <source>
        <strain evidence="1">Pddl_001</strain>
    </source>
</reference>
<evidence type="ECO:0000313" key="2">
    <source>
        <dbReference type="Proteomes" id="UP001166093"/>
    </source>
</evidence>
<protein>
    <submittedName>
        <fullName evidence="1">PEX1 factor</fullName>
    </submittedName>
</protein>
<feature type="non-terminal residue" evidence="1">
    <location>
        <position position="197"/>
    </location>
</feature>
<dbReference type="EMBL" id="JAAWVQ010009174">
    <property type="protein sequence ID" value="MBN3271249.1"/>
    <property type="molecule type" value="Genomic_DNA"/>
</dbReference>
<evidence type="ECO:0000313" key="1">
    <source>
        <dbReference type="EMBL" id="MBN3271249.1"/>
    </source>
</evidence>
<dbReference type="Proteomes" id="UP001166093">
    <property type="component" value="Unassembled WGS sequence"/>
</dbReference>
<accession>A0ABS2XAN3</accession>
<feature type="non-terminal residue" evidence="1">
    <location>
        <position position="1"/>
    </location>
</feature>
<proteinExistence type="predicted"/>
<gene>
    <name evidence="1" type="primary">Pex1</name>
    <name evidence="1" type="ORF">GTO93_0015999</name>
</gene>
<keyword evidence="2" id="KW-1185">Reference proteome</keyword>
<organism evidence="1 2">
    <name type="scientific">Polyodon spathula</name>
    <name type="common">North American paddlefish</name>
    <name type="synonym">Squalus spathula</name>
    <dbReference type="NCBI Taxonomy" id="7913"/>
    <lineage>
        <taxon>Eukaryota</taxon>
        <taxon>Metazoa</taxon>
        <taxon>Chordata</taxon>
        <taxon>Craniata</taxon>
        <taxon>Vertebrata</taxon>
        <taxon>Euteleostomi</taxon>
        <taxon>Actinopterygii</taxon>
        <taxon>Chondrostei</taxon>
        <taxon>Acipenseriformes</taxon>
        <taxon>Polyodontidae</taxon>
        <taxon>Polyodon</taxon>
    </lineage>
</organism>
<name>A0ABS2XAN3_POLSP</name>
<comment type="caution">
    <text evidence="1">The sequence shown here is derived from an EMBL/GenBank/DDBJ whole genome shotgun (WGS) entry which is preliminary data.</text>
</comment>